<protein>
    <submittedName>
        <fullName evidence="1">RING-H2 finger protein ATL1</fullName>
    </submittedName>
</protein>
<dbReference type="Proteomes" id="UP000634136">
    <property type="component" value="Unassembled WGS sequence"/>
</dbReference>
<accession>A0A834W589</accession>
<reference evidence="1" key="1">
    <citation type="submission" date="2020-09" db="EMBL/GenBank/DDBJ databases">
        <title>Genome-Enabled Discovery of Anthraquinone Biosynthesis in Senna tora.</title>
        <authorList>
            <person name="Kang S.-H."/>
            <person name="Pandey R.P."/>
            <person name="Lee C.-M."/>
            <person name="Sim J.-S."/>
            <person name="Jeong J.-T."/>
            <person name="Choi B.-S."/>
            <person name="Jung M."/>
            <person name="Ginzburg D."/>
            <person name="Zhao K."/>
            <person name="Won S.Y."/>
            <person name="Oh T.-J."/>
            <person name="Yu Y."/>
            <person name="Kim N.-H."/>
            <person name="Lee O.R."/>
            <person name="Lee T.-H."/>
            <person name="Bashyal P."/>
            <person name="Kim T.-S."/>
            <person name="Lee W.-H."/>
            <person name="Kawkins C."/>
            <person name="Kim C.-K."/>
            <person name="Kim J.S."/>
            <person name="Ahn B.O."/>
            <person name="Rhee S.Y."/>
            <person name="Sohng J.K."/>
        </authorList>
    </citation>
    <scope>NUCLEOTIDE SEQUENCE</scope>
    <source>
        <tissue evidence="1">Leaf</tissue>
    </source>
</reference>
<evidence type="ECO:0000313" key="1">
    <source>
        <dbReference type="EMBL" id="KAF7804649.1"/>
    </source>
</evidence>
<gene>
    <name evidence="1" type="ORF">G2W53_043760</name>
</gene>
<dbReference type="AlphaFoldDB" id="A0A834W589"/>
<evidence type="ECO:0000313" key="2">
    <source>
        <dbReference type="Proteomes" id="UP000634136"/>
    </source>
</evidence>
<organism evidence="1 2">
    <name type="scientific">Senna tora</name>
    <dbReference type="NCBI Taxonomy" id="362788"/>
    <lineage>
        <taxon>Eukaryota</taxon>
        <taxon>Viridiplantae</taxon>
        <taxon>Streptophyta</taxon>
        <taxon>Embryophyta</taxon>
        <taxon>Tracheophyta</taxon>
        <taxon>Spermatophyta</taxon>
        <taxon>Magnoliopsida</taxon>
        <taxon>eudicotyledons</taxon>
        <taxon>Gunneridae</taxon>
        <taxon>Pentapetalae</taxon>
        <taxon>rosids</taxon>
        <taxon>fabids</taxon>
        <taxon>Fabales</taxon>
        <taxon>Fabaceae</taxon>
        <taxon>Caesalpinioideae</taxon>
        <taxon>Cassia clade</taxon>
        <taxon>Senna</taxon>
    </lineage>
</organism>
<name>A0A834W589_9FABA</name>
<proteinExistence type="predicted"/>
<keyword evidence="2" id="KW-1185">Reference proteome</keyword>
<comment type="caution">
    <text evidence="1">The sequence shown here is derived from an EMBL/GenBank/DDBJ whole genome shotgun (WGS) entry which is preliminary data.</text>
</comment>
<sequence>MNLSLMLEGHNSSGDFEALGIRPPGLPSMYPEEALHFWTPDHNETGRKTFVLFHYYPLHSHLLHFAAAQWLEHPKRAIGVTLKPNVNTVQVKGVAAIGQNLDHVLFLKLTQTHHASIHAHYIIIITYFQFLCSEELECGYVSNDGFVKAAISIPGGGGESYEGILGV</sequence>
<dbReference type="EMBL" id="JAAIUW010000013">
    <property type="protein sequence ID" value="KAF7804649.1"/>
    <property type="molecule type" value="Genomic_DNA"/>
</dbReference>